<protein>
    <recommendedName>
        <fullName evidence="4">Pherophorin domain-containing protein</fullName>
    </recommendedName>
</protein>
<dbReference type="EMBL" id="JAEHOE010000500">
    <property type="protein sequence ID" value="KAG2481821.1"/>
    <property type="molecule type" value="Genomic_DNA"/>
</dbReference>
<name>A0A835XGB2_9CHLO</name>
<gene>
    <name evidence="2" type="ORF">HYH03_019214</name>
</gene>
<dbReference type="AlphaFoldDB" id="A0A835XGB2"/>
<evidence type="ECO:0000256" key="1">
    <source>
        <dbReference type="SAM" id="MobiDB-lite"/>
    </source>
</evidence>
<proteinExistence type="predicted"/>
<evidence type="ECO:0000313" key="2">
    <source>
        <dbReference type="EMBL" id="KAG2481821.1"/>
    </source>
</evidence>
<feature type="region of interest" description="Disordered" evidence="1">
    <location>
        <begin position="84"/>
        <end position="113"/>
    </location>
</feature>
<comment type="caution">
    <text evidence="2">The sequence shown here is derived from an EMBL/GenBank/DDBJ whole genome shotgun (WGS) entry which is preliminary data.</text>
</comment>
<organism evidence="2 3">
    <name type="scientific">Edaphochlamys debaryana</name>
    <dbReference type="NCBI Taxonomy" id="47281"/>
    <lineage>
        <taxon>Eukaryota</taxon>
        <taxon>Viridiplantae</taxon>
        <taxon>Chlorophyta</taxon>
        <taxon>core chlorophytes</taxon>
        <taxon>Chlorophyceae</taxon>
        <taxon>CS clade</taxon>
        <taxon>Chlamydomonadales</taxon>
        <taxon>Chlamydomonadales incertae sedis</taxon>
        <taxon>Edaphochlamys</taxon>
    </lineage>
</organism>
<feature type="non-terminal residue" evidence="2">
    <location>
        <position position="463"/>
    </location>
</feature>
<dbReference type="Proteomes" id="UP000612055">
    <property type="component" value="Unassembled WGS sequence"/>
</dbReference>
<evidence type="ECO:0000313" key="3">
    <source>
        <dbReference type="Proteomes" id="UP000612055"/>
    </source>
</evidence>
<sequence>MALLASNATLRVISEDPASGWVSVSVTVRLDSPSAVEGWLESAQRVVCAALMQRTGAADCRLSSSDGSDGSSAAYLAVRLLTPQQGLTPPPKDTDELLPEPASDPFPEQEAEPLEGDVSRTGRHLLQSSLRCPTPPTTTFRLWSARNVGDWGSIVLGKGNLTHIKLTITLRSWAAFHVDAINVAVGTLQTQAISTDAACPTGQQLTSFSVRGRGVGQGALQLAVPVPSAALCDPVRTTGLNTYTFLSVNVTAANTSAPFTALYGGASAKSTGCVGLMTMPITCDTCPCPLGCARPPSPPKPPSPPPPDLPPPSPAPPPPPPSSRQPGGGCLCIGDEVGGQASPLASVKFPIKGSAGQDLGLLDVRLGSGPGGATTLRMTARMGDFYFAYSPSLFTLRFGVGSSPIRDYNACPANSDFQAAWNPIEDVRGLSPQANIDVSSLVPDCADPYQSTAPVSYLIALAQ</sequence>
<reference evidence="2" key="1">
    <citation type="journal article" date="2020" name="bioRxiv">
        <title>Comparative genomics of Chlamydomonas.</title>
        <authorList>
            <person name="Craig R.J."/>
            <person name="Hasan A.R."/>
            <person name="Ness R.W."/>
            <person name="Keightley P.D."/>
        </authorList>
    </citation>
    <scope>NUCLEOTIDE SEQUENCE</scope>
    <source>
        <strain evidence="2">CCAP 11/70</strain>
    </source>
</reference>
<evidence type="ECO:0008006" key="4">
    <source>
        <dbReference type="Google" id="ProtNLM"/>
    </source>
</evidence>
<feature type="compositionally biased region" description="Pro residues" evidence="1">
    <location>
        <begin position="295"/>
        <end position="323"/>
    </location>
</feature>
<accession>A0A835XGB2</accession>
<feature type="region of interest" description="Disordered" evidence="1">
    <location>
        <begin position="295"/>
        <end position="330"/>
    </location>
</feature>
<keyword evidence="3" id="KW-1185">Reference proteome</keyword>